<feature type="non-terminal residue" evidence="1">
    <location>
        <position position="94"/>
    </location>
</feature>
<evidence type="ECO:0000313" key="1">
    <source>
        <dbReference type="EMBL" id="KAK9954102.1"/>
    </source>
</evidence>
<dbReference type="AlphaFoldDB" id="A0AAW1YZS0"/>
<proteinExistence type="predicted"/>
<sequence>MRAHQLSRSKDFYTFNALSSGLILSARYCRGTVPVCNMPLLLLGCHRGRTWHWSSPGRVVGRENGIFRLQSRPAATSRERVLITQDVERLKKRE</sequence>
<reference evidence="1 2" key="1">
    <citation type="submission" date="2024-05" db="EMBL/GenBank/DDBJ databases">
        <title>A high-quality chromosomal-level genome assembly of Topmouth culter (Culter alburnus).</title>
        <authorList>
            <person name="Zhao H."/>
        </authorList>
    </citation>
    <scope>NUCLEOTIDE SEQUENCE [LARGE SCALE GENOMIC DNA]</scope>
    <source>
        <strain evidence="1">CATC2023</strain>
        <tissue evidence="1">Muscle</tissue>
    </source>
</reference>
<gene>
    <name evidence="1" type="ORF">ABG768_016201</name>
</gene>
<comment type="caution">
    <text evidence="1">The sequence shown here is derived from an EMBL/GenBank/DDBJ whole genome shotgun (WGS) entry which is preliminary data.</text>
</comment>
<protein>
    <submittedName>
        <fullName evidence="1">Uncharacterized protein</fullName>
    </submittedName>
</protein>
<organism evidence="1 2">
    <name type="scientific">Culter alburnus</name>
    <name type="common">Topmouth culter</name>
    <dbReference type="NCBI Taxonomy" id="194366"/>
    <lineage>
        <taxon>Eukaryota</taxon>
        <taxon>Metazoa</taxon>
        <taxon>Chordata</taxon>
        <taxon>Craniata</taxon>
        <taxon>Vertebrata</taxon>
        <taxon>Euteleostomi</taxon>
        <taxon>Actinopterygii</taxon>
        <taxon>Neopterygii</taxon>
        <taxon>Teleostei</taxon>
        <taxon>Ostariophysi</taxon>
        <taxon>Cypriniformes</taxon>
        <taxon>Xenocyprididae</taxon>
        <taxon>Xenocypridinae</taxon>
        <taxon>Culter</taxon>
    </lineage>
</organism>
<accession>A0AAW1YZS0</accession>
<dbReference type="Proteomes" id="UP001479290">
    <property type="component" value="Unassembled WGS sequence"/>
</dbReference>
<dbReference type="EMBL" id="JAWDJR010000022">
    <property type="protein sequence ID" value="KAK9954102.1"/>
    <property type="molecule type" value="Genomic_DNA"/>
</dbReference>
<keyword evidence="2" id="KW-1185">Reference proteome</keyword>
<evidence type="ECO:0000313" key="2">
    <source>
        <dbReference type="Proteomes" id="UP001479290"/>
    </source>
</evidence>
<name>A0AAW1YZS0_CULAL</name>